<evidence type="ECO:0000256" key="4">
    <source>
        <dbReference type="ARBA" id="ARBA00022617"/>
    </source>
</evidence>
<keyword evidence="7" id="KW-0408">Iron</keyword>
<dbReference type="STRING" id="525898.Sdel_2085"/>
<keyword evidence="3" id="KW-0813">Transport</keyword>
<reference evidence="10 11" key="2">
    <citation type="journal article" date="2010" name="Stand. Genomic Sci.">
        <title>Complete genome sequence of Sulfurospirillum deleyianum type strain (5175).</title>
        <authorList>
            <person name="Sikorski J."/>
            <person name="Lapidus A."/>
            <person name="Copeland A."/>
            <person name="Glavina Del Rio T."/>
            <person name="Nolan M."/>
            <person name="Lucas S."/>
            <person name="Chen F."/>
            <person name="Tice H."/>
            <person name="Cheng J.F."/>
            <person name="Saunders E."/>
            <person name="Bruce D."/>
            <person name="Goodwin L."/>
            <person name="Pitluck S."/>
            <person name="Ovchinnikova G."/>
            <person name="Pati A."/>
            <person name="Ivanova N."/>
            <person name="Mavromatis K."/>
            <person name="Chen A."/>
            <person name="Palaniappan K."/>
            <person name="Chain P."/>
            <person name="Land M."/>
            <person name="Hauser L."/>
            <person name="Chang Y.J."/>
            <person name="Jeffries C.D."/>
            <person name="Brettin T."/>
            <person name="Detter J.C."/>
            <person name="Han C."/>
            <person name="Rohde M."/>
            <person name="Lang E."/>
            <person name="Spring S."/>
            <person name="Goker M."/>
            <person name="Bristow J."/>
            <person name="Eisen J.A."/>
            <person name="Markowitz V."/>
            <person name="Hugenholtz P."/>
            <person name="Kyrpides N.C."/>
            <person name="Klenk H.P."/>
        </authorList>
    </citation>
    <scope>NUCLEOTIDE SEQUENCE [LARGE SCALE GENOMIC DNA]</scope>
    <source>
        <strain evidence="11">ATCC 51133 / DSM 6946 / 5175</strain>
    </source>
</reference>
<dbReference type="Proteomes" id="UP000002222">
    <property type="component" value="Chromosome"/>
</dbReference>
<dbReference type="AlphaFoldDB" id="D1B4S7"/>
<dbReference type="KEGG" id="sdl:Sdel_2085"/>
<dbReference type="InterPro" id="IPR012286">
    <property type="entry name" value="Tetrahaem_cytochrome"/>
</dbReference>
<accession>D1B4S7</accession>
<evidence type="ECO:0000256" key="5">
    <source>
        <dbReference type="ARBA" id="ARBA00022723"/>
    </source>
</evidence>
<evidence type="ECO:0000313" key="10">
    <source>
        <dbReference type="EMBL" id="ACZ13097.1"/>
    </source>
</evidence>
<dbReference type="HOGENOM" id="CLU_136713_0_0_7"/>
<keyword evidence="11" id="KW-1185">Reference proteome</keyword>
<feature type="chain" id="PRO_5003020403" evidence="8">
    <location>
        <begin position="24"/>
        <end position="146"/>
    </location>
</feature>
<evidence type="ECO:0000256" key="2">
    <source>
        <dbReference type="ARBA" id="ARBA00004196"/>
    </source>
</evidence>
<evidence type="ECO:0000256" key="1">
    <source>
        <dbReference type="ARBA" id="ARBA00001926"/>
    </source>
</evidence>
<dbReference type="Gene3D" id="1.10.1130.10">
    <property type="entry name" value="Flavocytochrome C3, Chain A"/>
    <property type="match status" value="1"/>
</dbReference>
<name>D1B4S7_SULD5</name>
<evidence type="ECO:0000256" key="7">
    <source>
        <dbReference type="ARBA" id="ARBA00023004"/>
    </source>
</evidence>
<comment type="subcellular location">
    <subcellularLocation>
        <location evidence="2">Cell envelope</location>
    </subcellularLocation>
</comment>
<dbReference type="CDD" id="cd08168">
    <property type="entry name" value="Cytochrom_C3"/>
    <property type="match status" value="1"/>
</dbReference>
<sequence precursor="true">MCNKKTLFSIGVFLLLSAISLIGSEATTPSPAKEIPISAEMKEKFPIKAHHAKLSLRCTDCHEGQGDNPENFKAIGDEGCLSCHKTKQYLAERLKFMDALHVNPHNSIHDGPKLYCDECHFEHQKSDNMCLSCHSNDVKLWMRETP</sequence>
<keyword evidence="6" id="KW-0249">Electron transport</keyword>
<gene>
    <name evidence="10" type="ordered locus">Sdel_2085</name>
</gene>
<dbReference type="SUPFAM" id="SSF48695">
    <property type="entry name" value="Multiheme cytochromes"/>
    <property type="match status" value="1"/>
</dbReference>
<dbReference type="GO" id="GO:0030313">
    <property type="term" value="C:cell envelope"/>
    <property type="evidence" value="ECO:0007669"/>
    <property type="project" value="UniProtKB-SubCell"/>
</dbReference>
<dbReference type="EMBL" id="CP001816">
    <property type="protein sequence ID" value="ACZ13097.1"/>
    <property type="molecule type" value="Genomic_DNA"/>
</dbReference>
<evidence type="ECO:0000256" key="8">
    <source>
        <dbReference type="SAM" id="SignalP"/>
    </source>
</evidence>
<keyword evidence="8" id="KW-0732">Signal</keyword>
<dbReference type="eggNOG" id="ENOG503347B">
    <property type="taxonomic scope" value="Bacteria"/>
</dbReference>
<comment type="cofactor">
    <cofactor evidence="1">
        <name>heme c</name>
        <dbReference type="ChEBI" id="CHEBI:61717"/>
    </cofactor>
</comment>
<protein>
    <submittedName>
        <fullName evidence="10">Flavocytochrome c heme subunit</fullName>
    </submittedName>
</protein>
<evidence type="ECO:0000256" key="6">
    <source>
        <dbReference type="ARBA" id="ARBA00022982"/>
    </source>
</evidence>
<feature type="signal peptide" evidence="8">
    <location>
        <begin position="1"/>
        <end position="23"/>
    </location>
</feature>
<evidence type="ECO:0000256" key="3">
    <source>
        <dbReference type="ARBA" id="ARBA00022448"/>
    </source>
</evidence>
<dbReference type="OrthoDB" id="5344846at2"/>
<evidence type="ECO:0000259" key="9">
    <source>
        <dbReference type="Pfam" id="PF14537"/>
    </source>
</evidence>
<organism evidence="10 11">
    <name type="scientific">Sulfurospirillum deleyianum (strain ATCC 51133 / DSM 6946 / 5175)</name>
    <dbReference type="NCBI Taxonomy" id="525898"/>
    <lineage>
        <taxon>Bacteria</taxon>
        <taxon>Pseudomonadati</taxon>
        <taxon>Campylobacterota</taxon>
        <taxon>Epsilonproteobacteria</taxon>
        <taxon>Campylobacterales</taxon>
        <taxon>Sulfurospirillaceae</taxon>
        <taxon>Sulfurospirillum</taxon>
    </lineage>
</organism>
<keyword evidence="5" id="KW-0479">Metal-binding</keyword>
<dbReference type="InterPro" id="IPR036280">
    <property type="entry name" value="Multihaem_cyt_sf"/>
</dbReference>
<dbReference type="GO" id="GO:0046872">
    <property type="term" value="F:metal ion binding"/>
    <property type="evidence" value="ECO:0007669"/>
    <property type="project" value="UniProtKB-KW"/>
</dbReference>
<evidence type="ECO:0000313" key="11">
    <source>
        <dbReference type="Proteomes" id="UP000002222"/>
    </source>
</evidence>
<dbReference type="RefSeq" id="WP_012857842.1">
    <property type="nucleotide sequence ID" value="NC_013512.1"/>
</dbReference>
<reference evidence="11" key="1">
    <citation type="submission" date="2009-11" db="EMBL/GenBank/DDBJ databases">
        <title>The complete genome of Sulfurospirillum deleyianum DSM 6946.</title>
        <authorList>
            <consortium name="US DOE Joint Genome Institute (JGI-PGF)"/>
            <person name="Lucas S."/>
            <person name="Copeland A."/>
            <person name="Lapidus A."/>
            <person name="Glavina del Rio T."/>
            <person name="Dalin E."/>
            <person name="Tice H."/>
            <person name="Bruce D."/>
            <person name="Goodwin L."/>
            <person name="Pitluck S."/>
            <person name="Kyrpides N."/>
            <person name="Mavromatis K."/>
            <person name="Ivanova N."/>
            <person name="Ovchinnikova G."/>
            <person name="Munk A.C."/>
            <person name="Lu M."/>
            <person name="Brettin T."/>
            <person name="Detter J.C."/>
            <person name="Han C."/>
            <person name="Tapia R."/>
            <person name="Larimer F."/>
            <person name="Land M."/>
            <person name="Hauser L."/>
            <person name="Markowitz V."/>
            <person name="Cheng J.F."/>
            <person name="Hugenholtz P."/>
            <person name="Woyke T."/>
            <person name="Wu D."/>
            <person name="Aumann P."/>
            <person name="Schneider S."/>
            <person name="Lang E."/>
            <person name="Spring S."/>
            <person name="Klenk H.P."/>
            <person name="Eisen J.A."/>
        </authorList>
    </citation>
    <scope>NUCLEOTIDE SEQUENCE [LARGE SCALE GENOMIC DNA]</scope>
    <source>
        <strain evidence="11">ATCC 51133 / DSM 6946 / 5175</strain>
    </source>
</reference>
<keyword evidence="4" id="KW-0349">Heme</keyword>
<proteinExistence type="predicted"/>
<feature type="domain" description="Tetrahaem cytochrome" evidence="9">
    <location>
        <begin position="50"/>
        <end position="135"/>
    </location>
</feature>
<dbReference type="Pfam" id="PF14537">
    <property type="entry name" value="Cytochrom_c3_2"/>
    <property type="match status" value="1"/>
</dbReference>